<dbReference type="Gene3D" id="3.10.180.10">
    <property type="entry name" value="2,3-Dihydroxybiphenyl 1,2-Dioxygenase, domain 1"/>
    <property type="match status" value="1"/>
</dbReference>
<keyword evidence="2" id="KW-1185">Reference proteome</keyword>
<dbReference type="SUPFAM" id="SSF54593">
    <property type="entry name" value="Glyoxalase/Bleomycin resistance protein/Dihydroxybiphenyl dioxygenase"/>
    <property type="match status" value="1"/>
</dbReference>
<dbReference type="InterPro" id="IPR029068">
    <property type="entry name" value="Glyas_Bleomycin-R_OHBP_Dase"/>
</dbReference>
<evidence type="ECO:0008006" key="3">
    <source>
        <dbReference type="Google" id="ProtNLM"/>
    </source>
</evidence>
<dbReference type="AlphaFoldDB" id="A0A3N4MKG1"/>
<organism evidence="1 2">
    <name type="scientific">Chitinophaga barathri</name>
    <dbReference type="NCBI Taxonomy" id="1647451"/>
    <lineage>
        <taxon>Bacteria</taxon>
        <taxon>Pseudomonadati</taxon>
        <taxon>Bacteroidota</taxon>
        <taxon>Chitinophagia</taxon>
        <taxon>Chitinophagales</taxon>
        <taxon>Chitinophagaceae</taxon>
        <taxon>Chitinophaga</taxon>
    </lineage>
</organism>
<dbReference type="EMBL" id="RMBX01000008">
    <property type="protein sequence ID" value="RPD40069.1"/>
    <property type="molecule type" value="Genomic_DNA"/>
</dbReference>
<comment type="caution">
    <text evidence="1">The sequence shown here is derived from an EMBL/GenBank/DDBJ whole genome shotgun (WGS) entry which is preliminary data.</text>
</comment>
<dbReference type="RefSeq" id="WP_120517444.1">
    <property type="nucleotide sequence ID" value="NZ_QXZY01000009.1"/>
</dbReference>
<dbReference type="Proteomes" id="UP000279089">
    <property type="component" value="Unassembled WGS sequence"/>
</dbReference>
<name>A0A3N4MKG1_9BACT</name>
<evidence type="ECO:0000313" key="1">
    <source>
        <dbReference type="EMBL" id="RPD40069.1"/>
    </source>
</evidence>
<protein>
    <recommendedName>
        <fullName evidence="3">Glyoxalase</fullName>
    </recommendedName>
</protein>
<gene>
    <name evidence="1" type="ORF">EG028_15545</name>
</gene>
<sequence length="240" mass="27446">MSPKEWMTVPVLPCIELEDTLTFWELLGFTTTYKQLRPYQYGAVARNGYELHFVRVKGIGPANNYSGCLVMVSDAEKVHREFTRQFKKGYGKIPNAGTPRISRMKPGQTRFTLTDVSGNSIIFISYGEKDQEVYEKADDPHLTPLQKSMVIAIRFSDYKNDYTAAAKTLDVALKRDGNEAKTDIAEALLMRLDLARERKELKREKECKVGLMSLMLSVDELSLLKQKLNPHYWKILEGLL</sequence>
<evidence type="ECO:0000313" key="2">
    <source>
        <dbReference type="Proteomes" id="UP000279089"/>
    </source>
</evidence>
<reference evidence="2" key="1">
    <citation type="submission" date="2018-11" db="EMBL/GenBank/DDBJ databases">
        <title>Chitinophaga lutea sp.nov., isolate from arsenic contaminated soil.</title>
        <authorList>
            <person name="Zong Y."/>
        </authorList>
    </citation>
    <scope>NUCLEOTIDE SEQUENCE [LARGE SCALE GENOMIC DNA]</scope>
    <source>
        <strain evidence="2">YLT18</strain>
    </source>
</reference>
<accession>A0A3N4MKG1</accession>
<dbReference type="OrthoDB" id="6624781at2"/>
<proteinExistence type="predicted"/>